<feature type="compositionally biased region" description="Gly residues" evidence="1">
    <location>
        <begin position="303"/>
        <end position="327"/>
    </location>
</feature>
<dbReference type="InterPro" id="IPR036390">
    <property type="entry name" value="WH_DNA-bd_sf"/>
</dbReference>
<proteinExistence type="predicted"/>
<name>A0ABQ1MW26_9BURK</name>
<dbReference type="PANTHER" id="PTHR43252">
    <property type="entry name" value="TRANSCRIPTIONAL REGULATOR YQJI"/>
    <property type="match status" value="1"/>
</dbReference>
<feature type="region of interest" description="Disordered" evidence="1">
    <location>
        <begin position="297"/>
        <end position="327"/>
    </location>
</feature>
<evidence type="ECO:0000256" key="1">
    <source>
        <dbReference type="SAM" id="MobiDB-lite"/>
    </source>
</evidence>
<dbReference type="SUPFAM" id="SSF46785">
    <property type="entry name" value="Winged helix' DNA-binding domain"/>
    <property type="match status" value="1"/>
</dbReference>
<feature type="compositionally biased region" description="Gly residues" evidence="1">
    <location>
        <begin position="114"/>
        <end position="136"/>
    </location>
</feature>
<accession>A0ABQ1MW26</accession>
<comment type="caution">
    <text evidence="3">The sequence shown here is derived from an EMBL/GenBank/DDBJ whole genome shotgun (WGS) entry which is preliminary data.</text>
</comment>
<dbReference type="EMBL" id="BMHL01000006">
    <property type="protein sequence ID" value="GGC47544.1"/>
    <property type="molecule type" value="Genomic_DNA"/>
</dbReference>
<dbReference type="Proteomes" id="UP000602004">
    <property type="component" value="Unassembled WGS sequence"/>
</dbReference>
<evidence type="ECO:0000313" key="4">
    <source>
        <dbReference type="Proteomes" id="UP000602004"/>
    </source>
</evidence>
<protein>
    <recommendedName>
        <fullName evidence="2">Transcription regulator PadR N-terminal domain-containing protein</fullName>
    </recommendedName>
</protein>
<dbReference type="RefSeq" id="WP_115777233.1">
    <property type="nucleotide sequence ID" value="NZ_BMHL01000006.1"/>
</dbReference>
<feature type="domain" description="Transcription regulator PadR N-terminal" evidence="2">
    <location>
        <begin position="151"/>
        <end position="219"/>
    </location>
</feature>
<dbReference type="PANTHER" id="PTHR43252:SF7">
    <property type="entry name" value="TRANSCRIPTIONAL REGULATOR YQJI"/>
    <property type="match status" value="1"/>
</dbReference>
<evidence type="ECO:0000259" key="2">
    <source>
        <dbReference type="Pfam" id="PF03551"/>
    </source>
</evidence>
<gene>
    <name evidence="3" type="ORF">GCM10011400_38500</name>
</gene>
<dbReference type="InterPro" id="IPR036388">
    <property type="entry name" value="WH-like_DNA-bd_sf"/>
</dbReference>
<keyword evidence="4" id="KW-1185">Reference proteome</keyword>
<feature type="region of interest" description="Disordered" evidence="1">
    <location>
        <begin position="53"/>
        <end position="85"/>
    </location>
</feature>
<evidence type="ECO:0000313" key="3">
    <source>
        <dbReference type="EMBL" id="GGC47544.1"/>
    </source>
</evidence>
<reference evidence="4" key="1">
    <citation type="journal article" date="2019" name="Int. J. Syst. Evol. Microbiol.">
        <title>The Global Catalogue of Microorganisms (GCM) 10K type strain sequencing project: providing services to taxonomists for standard genome sequencing and annotation.</title>
        <authorList>
            <consortium name="The Broad Institute Genomics Platform"/>
            <consortium name="The Broad Institute Genome Sequencing Center for Infectious Disease"/>
            <person name="Wu L."/>
            <person name="Ma J."/>
        </authorList>
    </citation>
    <scope>NUCLEOTIDE SEQUENCE [LARGE SCALE GENOMIC DNA]</scope>
    <source>
        <strain evidence="4">CGMCC 1.15103</strain>
    </source>
</reference>
<organism evidence="3 4">
    <name type="scientific">Paraburkholderia caffeinilytica</name>
    <dbReference type="NCBI Taxonomy" id="1761016"/>
    <lineage>
        <taxon>Bacteria</taxon>
        <taxon>Pseudomonadati</taxon>
        <taxon>Pseudomonadota</taxon>
        <taxon>Betaproteobacteria</taxon>
        <taxon>Burkholderiales</taxon>
        <taxon>Burkholderiaceae</taxon>
        <taxon>Paraburkholderia</taxon>
    </lineage>
</organism>
<sequence length="327" mass="36208">MRHQHRFSRSRGADEGFFSGHDRPSLHALWHAFARHYAFRGERLGEQRGGWHEFHGDERRHGGRHEFQGNETRHGERSERDSFGHGHRFGHHGHGRFALHALWHAIGRHHEYRGGGPGGRFGGGGPGGFGGDGDGFPRGRKFSSDDLQLLLLSMIDAQPSHGYELIKALETRSNGFYSPSPGMVYPALTYLEELGYVTVQLEGNRKRYELSEAGREYLAANRERVELMLAKLTHIARKMDSVRRAFAGEEPADISEGGWLPELSEARRALKHALLRRDNVPAAEQRRIAAILKRAANEIEGEGNPGGEQGGDQGGNPGGDQGGEPAA</sequence>
<dbReference type="Gene3D" id="1.10.10.10">
    <property type="entry name" value="Winged helix-like DNA-binding domain superfamily/Winged helix DNA-binding domain"/>
    <property type="match status" value="1"/>
</dbReference>
<dbReference type="InterPro" id="IPR005149">
    <property type="entry name" value="Tscrpt_reg_PadR_N"/>
</dbReference>
<feature type="region of interest" description="Disordered" evidence="1">
    <location>
        <begin position="114"/>
        <end position="137"/>
    </location>
</feature>
<dbReference type="Pfam" id="PF03551">
    <property type="entry name" value="PadR"/>
    <property type="match status" value="1"/>
</dbReference>
<feature type="compositionally biased region" description="Basic and acidic residues" evidence="1">
    <location>
        <begin position="53"/>
        <end position="84"/>
    </location>
</feature>